<gene>
    <name evidence="2" type="ORF">IAR63_06530</name>
</gene>
<dbReference type="InterPro" id="IPR025478">
    <property type="entry name" value="COP23"/>
</dbReference>
<dbReference type="Pfam" id="PF14218">
    <property type="entry name" value="COP23"/>
    <property type="match status" value="1"/>
</dbReference>
<dbReference type="KEGG" id="ccur:IAR63_06530"/>
<evidence type="ECO:0000313" key="2">
    <source>
        <dbReference type="EMBL" id="QNP30668.1"/>
    </source>
</evidence>
<organism evidence="2 3">
    <name type="scientific">Cylindrospermopsis curvispora GIHE-G1</name>
    <dbReference type="NCBI Taxonomy" id="2666332"/>
    <lineage>
        <taxon>Bacteria</taxon>
        <taxon>Bacillati</taxon>
        <taxon>Cyanobacteriota</taxon>
        <taxon>Cyanophyceae</taxon>
        <taxon>Nostocales</taxon>
        <taxon>Aphanizomenonaceae</taxon>
        <taxon>Cylindrospermopsis</taxon>
    </lineage>
</organism>
<keyword evidence="3" id="KW-1185">Reference proteome</keyword>
<feature type="signal peptide" evidence="1">
    <location>
        <begin position="1"/>
        <end position="21"/>
    </location>
</feature>
<dbReference type="EMBL" id="CP060822">
    <property type="protein sequence ID" value="QNP30668.1"/>
    <property type="molecule type" value="Genomic_DNA"/>
</dbReference>
<dbReference type="RefSeq" id="WP_006277083.1">
    <property type="nucleotide sequence ID" value="NZ_CP060822.1"/>
</dbReference>
<name>A0A7H0F3Q2_9CYAN</name>
<evidence type="ECO:0000256" key="1">
    <source>
        <dbReference type="SAM" id="SignalP"/>
    </source>
</evidence>
<keyword evidence="1" id="KW-0732">Signal</keyword>
<evidence type="ECO:0000313" key="3">
    <source>
        <dbReference type="Proteomes" id="UP000516013"/>
    </source>
</evidence>
<dbReference type="AlphaFoldDB" id="A0A7H0F3Q2"/>
<dbReference type="Proteomes" id="UP000516013">
    <property type="component" value="Chromosome"/>
</dbReference>
<protein>
    <recommendedName>
        <fullName evidence="4">Ig-like domain-containing protein</fullName>
    </recommendedName>
</protein>
<evidence type="ECO:0008006" key="4">
    <source>
        <dbReference type="Google" id="ProtNLM"/>
    </source>
</evidence>
<sequence>MKLRSLCTALGISALTLTATAVPTFSQDVGNISGDVTFSCKVSAVDRNGSQAPATVAWIPQRKKYVYIINWKSEGFKQWTPQKRCEVVSGKFQKFQESGQLQYLATGVNNGSSVICAVQSQEELCNNNNQLFTLRSSSDSAQVLDRMGNILVGASSQPIVQSANNRKFLNMSSFLQQAPDMGLEK</sequence>
<reference evidence="2 3" key="1">
    <citation type="submission" date="2020-08" db="EMBL/GenBank/DDBJ databases">
        <title>Complete genome sequence of Raphidiopsis curvispora isolated from drinking water reservoir in South Korea.</title>
        <authorList>
            <person name="Jeong J."/>
        </authorList>
    </citation>
    <scope>NUCLEOTIDE SEQUENCE [LARGE SCALE GENOMIC DNA]</scope>
    <source>
        <strain evidence="2 3">GIHE-G1</strain>
    </source>
</reference>
<accession>A0A7H0F3Q2</accession>
<feature type="chain" id="PRO_5028911392" description="Ig-like domain-containing protein" evidence="1">
    <location>
        <begin position="22"/>
        <end position="185"/>
    </location>
</feature>
<proteinExistence type="predicted"/>